<feature type="domain" description="HpcH/HpaI aldolase/citrate lyase" evidence="4">
    <location>
        <begin position="15"/>
        <end position="244"/>
    </location>
</feature>
<evidence type="ECO:0000313" key="5">
    <source>
        <dbReference type="EMBL" id="KFH41154.1"/>
    </source>
</evidence>
<dbReference type="Proteomes" id="UP000029964">
    <property type="component" value="Unassembled WGS sequence"/>
</dbReference>
<dbReference type="HOGENOM" id="CLU_059964_2_1_1"/>
<dbReference type="SUPFAM" id="SSF51621">
    <property type="entry name" value="Phosphoenolpyruvate/pyruvate domain"/>
    <property type="match status" value="1"/>
</dbReference>
<comment type="caution">
    <text evidence="5">The sequence shown here is derived from an EMBL/GenBank/DDBJ whole genome shotgun (WGS) entry which is preliminary data.</text>
</comment>
<dbReference type="OrthoDB" id="2326446at2759"/>
<evidence type="ECO:0000313" key="6">
    <source>
        <dbReference type="Proteomes" id="UP000029964"/>
    </source>
</evidence>
<dbReference type="GO" id="GO:0016832">
    <property type="term" value="F:aldehyde-lyase activity"/>
    <property type="evidence" value="ECO:0007669"/>
    <property type="project" value="TreeGrafter"/>
</dbReference>
<protein>
    <submittedName>
        <fullName evidence="5">5-keto-4-deoxy-D-glucarate aldolase-like protein</fullName>
    </submittedName>
</protein>
<evidence type="ECO:0000259" key="4">
    <source>
        <dbReference type="Pfam" id="PF03328"/>
    </source>
</evidence>
<evidence type="ECO:0000256" key="2">
    <source>
        <dbReference type="ARBA" id="ARBA00022723"/>
    </source>
</evidence>
<name>A0A086SVM2_HAPC1</name>
<dbReference type="InterPro" id="IPR005000">
    <property type="entry name" value="Aldolase/citrate-lyase_domain"/>
</dbReference>
<reference evidence="6" key="1">
    <citation type="journal article" date="2014" name="Genome Announc.">
        <title>Genome sequence and annotation of Acremonium chrysogenum, producer of the beta-lactam antibiotic cephalosporin C.</title>
        <authorList>
            <person name="Terfehr D."/>
            <person name="Dahlmann T.A."/>
            <person name="Specht T."/>
            <person name="Zadra I."/>
            <person name="Kuernsteiner H."/>
            <person name="Kueck U."/>
        </authorList>
    </citation>
    <scope>NUCLEOTIDE SEQUENCE [LARGE SCALE GENOMIC DNA]</scope>
    <source>
        <strain evidence="6">ATCC 11550 / CBS 779.69 / DSM 880 / IAM 14645 / JCM 23072 / IMI 49137</strain>
    </source>
</reference>
<proteinExistence type="inferred from homology"/>
<evidence type="ECO:0000256" key="3">
    <source>
        <dbReference type="ARBA" id="ARBA00023239"/>
    </source>
</evidence>
<dbReference type="PANTHER" id="PTHR30502">
    <property type="entry name" value="2-KETO-3-DEOXY-L-RHAMNONATE ALDOLASE"/>
    <property type="match status" value="1"/>
</dbReference>
<dbReference type="GO" id="GO:0046872">
    <property type="term" value="F:metal ion binding"/>
    <property type="evidence" value="ECO:0007669"/>
    <property type="project" value="UniProtKB-KW"/>
</dbReference>
<keyword evidence="3" id="KW-0456">Lyase</keyword>
<dbReference type="EMBL" id="JPKY01000143">
    <property type="protein sequence ID" value="KFH41154.1"/>
    <property type="molecule type" value="Genomic_DNA"/>
</dbReference>
<dbReference type="Pfam" id="PF03328">
    <property type="entry name" value="HpcH_HpaI"/>
    <property type="match status" value="1"/>
</dbReference>
<sequence length="264" mass="27839">MLFTRRAGKGPPLLGAYLSIESAYSAHVMGRAGFDWLLIDMEHSPLSARDATAMVHAVAVGSRGSCGSLVRIPALGVEWVKWALDSGAAGVVAPMVQTKAEAEQLVRFAAYPPLGQRSFGPFNAPWADLSPDSSMAKYFSTTSKDVAIIVMIESLAGVNEADAIMSTTGIGGVFVGPVDLRLSMGLQGADGQEPEYVQALEKIVRIGKRVGIPVGIFSASPESLKVHLAMGFSFVLVSGDAMALTNGVQSAMDVSRQVVRELKL</sequence>
<comment type="similarity">
    <text evidence="1">Belongs to the HpcH/HpaI aldolase family.</text>
</comment>
<dbReference type="InterPro" id="IPR015813">
    <property type="entry name" value="Pyrv/PenolPyrv_kinase-like_dom"/>
</dbReference>
<dbReference type="Gene3D" id="3.20.20.60">
    <property type="entry name" value="Phosphoenolpyruvate-binding domains"/>
    <property type="match status" value="1"/>
</dbReference>
<gene>
    <name evidence="5" type="ORF">ACRE_081460</name>
</gene>
<dbReference type="InterPro" id="IPR050251">
    <property type="entry name" value="HpcH-HpaI_aldolase"/>
</dbReference>
<dbReference type="AlphaFoldDB" id="A0A086SVM2"/>
<keyword evidence="2" id="KW-0479">Metal-binding</keyword>
<accession>A0A086SVM2</accession>
<evidence type="ECO:0000256" key="1">
    <source>
        <dbReference type="ARBA" id="ARBA00005568"/>
    </source>
</evidence>
<dbReference type="GO" id="GO:0005737">
    <property type="term" value="C:cytoplasm"/>
    <property type="evidence" value="ECO:0007669"/>
    <property type="project" value="TreeGrafter"/>
</dbReference>
<keyword evidence="6" id="KW-1185">Reference proteome</keyword>
<dbReference type="InterPro" id="IPR040442">
    <property type="entry name" value="Pyrv_kinase-like_dom_sf"/>
</dbReference>
<organism evidence="5 6">
    <name type="scientific">Hapsidospora chrysogenum (strain ATCC 11550 / CBS 779.69 / DSM 880 / IAM 14645 / JCM 23072 / IMI 49137)</name>
    <name type="common">Acremonium chrysogenum</name>
    <dbReference type="NCBI Taxonomy" id="857340"/>
    <lineage>
        <taxon>Eukaryota</taxon>
        <taxon>Fungi</taxon>
        <taxon>Dikarya</taxon>
        <taxon>Ascomycota</taxon>
        <taxon>Pezizomycotina</taxon>
        <taxon>Sordariomycetes</taxon>
        <taxon>Hypocreomycetidae</taxon>
        <taxon>Hypocreales</taxon>
        <taxon>Bionectriaceae</taxon>
        <taxon>Hapsidospora</taxon>
    </lineage>
</organism>
<dbReference type="PANTHER" id="PTHR30502:SF0">
    <property type="entry name" value="PHOSPHOENOLPYRUVATE CARBOXYLASE FAMILY PROTEIN"/>
    <property type="match status" value="1"/>
</dbReference>